<dbReference type="CDD" id="cd02174">
    <property type="entry name" value="CCT"/>
    <property type="match status" value="1"/>
</dbReference>
<feature type="region of interest" description="Disordered" evidence="12">
    <location>
        <begin position="193"/>
        <end position="213"/>
    </location>
</feature>
<evidence type="ECO:0000259" key="13">
    <source>
        <dbReference type="Pfam" id="PF01467"/>
    </source>
</evidence>
<keyword evidence="7" id="KW-0594">Phospholipid biosynthesis</keyword>
<evidence type="ECO:0000256" key="10">
    <source>
        <dbReference type="ARBA" id="ARBA00024221"/>
    </source>
</evidence>
<gene>
    <name evidence="14" type="ORF">P879_04974</name>
</gene>
<feature type="domain" description="Cytidyltransferase-like" evidence="13">
    <location>
        <begin position="254"/>
        <end position="350"/>
    </location>
</feature>
<comment type="pathway">
    <text evidence="9">Phospholipid metabolism; phosphatidylethanolamine biosynthesis; phosphatidylethanolamine from ethanolamine: step 2/3.</text>
</comment>
<dbReference type="InterPro" id="IPR044608">
    <property type="entry name" value="Ect1/PCYT2"/>
</dbReference>
<proteinExistence type="inferred from homology"/>
<dbReference type="GO" id="GO:0004306">
    <property type="term" value="F:ethanolamine-phosphate cytidylyltransferase activity"/>
    <property type="evidence" value="ECO:0007669"/>
    <property type="project" value="UniProtKB-EC"/>
</dbReference>
<comment type="similarity">
    <text evidence="2">Belongs to the cytidylyltransferase family.</text>
</comment>
<accession>A0A8T0DL46</accession>
<keyword evidence="8" id="KW-1208">Phospholipid metabolism</keyword>
<evidence type="ECO:0000313" key="15">
    <source>
        <dbReference type="Proteomes" id="UP000699462"/>
    </source>
</evidence>
<reference evidence="14 15" key="1">
    <citation type="submission" date="2019-07" db="EMBL/GenBank/DDBJ databases">
        <title>Annotation for the trematode Paragonimus westermani.</title>
        <authorList>
            <person name="Choi Y.-J."/>
        </authorList>
    </citation>
    <scope>NUCLEOTIDE SEQUENCE [LARGE SCALE GENOMIC DNA]</scope>
    <source>
        <strain evidence="14">180907_Pwestermani</strain>
    </source>
</reference>
<evidence type="ECO:0000256" key="9">
    <source>
        <dbReference type="ARBA" id="ARBA00024191"/>
    </source>
</evidence>
<dbReference type="PANTHER" id="PTHR45780">
    <property type="entry name" value="ETHANOLAMINE-PHOSPHATE CYTIDYLYLTRANSFERASE"/>
    <property type="match status" value="1"/>
</dbReference>
<dbReference type="AlphaFoldDB" id="A0A8T0DL46"/>
<sequence>MTNTQCTQLADQKPVRVWVDGCFDLVHFGHANALRQAKALGDQLVVGVHSDEEVKFHKGPPVFTEQERYRLIRAIKWVDEVVEAAPYVTAVETMDEHKCAFTAHGDDITLTADGSDPYHFVKVAGRYKEFRRTEGISTTELLTRILKRLAKLEESTAITGPFEKPSLRRTRSVDFTTGAGLVLLQSSKELFTQKQSCEPNSPRLEPDSEYSSSSSHVSWTNCGMSYMPNTLQITQFCNGAYGLREPTADDVVVYVPGTFDLFHIGHLSFLEKCLEFGNYLVVGLYSDATAALESQRMGVILTLQERLLSVLACRYVSNVVIDAPHEVPASLLDHFKVNYVVVGQDTKLPLSCDGRDPMKVPKQRGIFRRVDSGSSVTTTSVITRILKHRMDYEQRNRSKEAKEAKLIAALKSNATCLGLSLKN</sequence>
<evidence type="ECO:0000313" key="14">
    <source>
        <dbReference type="EMBL" id="KAF8568639.1"/>
    </source>
</evidence>
<evidence type="ECO:0000256" key="2">
    <source>
        <dbReference type="ARBA" id="ARBA00010101"/>
    </source>
</evidence>
<dbReference type="InterPro" id="IPR004821">
    <property type="entry name" value="Cyt_trans-like"/>
</dbReference>
<dbReference type="EMBL" id="JTDF01002606">
    <property type="protein sequence ID" value="KAF8568639.1"/>
    <property type="molecule type" value="Genomic_DNA"/>
</dbReference>
<evidence type="ECO:0000256" key="1">
    <source>
        <dbReference type="ARBA" id="ARBA00005189"/>
    </source>
</evidence>
<evidence type="ECO:0000256" key="11">
    <source>
        <dbReference type="ARBA" id="ARBA00031473"/>
    </source>
</evidence>
<feature type="domain" description="Cytidyltransferase-like" evidence="13">
    <location>
        <begin position="19"/>
        <end position="142"/>
    </location>
</feature>
<keyword evidence="6" id="KW-0443">Lipid metabolism</keyword>
<dbReference type="GO" id="GO:0005737">
    <property type="term" value="C:cytoplasm"/>
    <property type="evidence" value="ECO:0007669"/>
    <property type="project" value="TreeGrafter"/>
</dbReference>
<dbReference type="Pfam" id="PF01467">
    <property type="entry name" value="CTP_transf_like"/>
    <property type="match status" value="2"/>
</dbReference>
<dbReference type="CDD" id="cd02173">
    <property type="entry name" value="ECT"/>
    <property type="match status" value="1"/>
</dbReference>
<evidence type="ECO:0000256" key="3">
    <source>
        <dbReference type="ARBA" id="ARBA00022516"/>
    </source>
</evidence>
<dbReference type="OrthoDB" id="40021at2759"/>
<dbReference type="SUPFAM" id="SSF52374">
    <property type="entry name" value="Nucleotidylyl transferase"/>
    <property type="match status" value="2"/>
</dbReference>
<keyword evidence="5" id="KW-0548">Nucleotidyltransferase</keyword>
<name>A0A8T0DL46_9TREM</name>
<keyword evidence="3" id="KW-0444">Lipid biosynthesis</keyword>
<comment type="caution">
    <text evidence="14">The sequence shown here is derived from an EMBL/GenBank/DDBJ whole genome shotgun (WGS) entry which is preliminary data.</text>
</comment>
<evidence type="ECO:0000256" key="5">
    <source>
        <dbReference type="ARBA" id="ARBA00022695"/>
    </source>
</evidence>
<dbReference type="Proteomes" id="UP000699462">
    <property type="component" value="Unassembled WGS sequence"/>
</dbReference>
<evidence type="ECO:0000256" key="7">
    <source>
        <dbReference type="ARBA" id="ARBA00023209"/>
    </source>
</evidence>
<evidence type="ECO:0000256" key="6">
    <source>
        <dbReference type="ARBA" id="ARBA00023098"/>
    </source>
</evidence>
<evidence type="ECO:0000256" key="8">
    <source>
        <dbReference type="ARBA" id="ARBA00023264"/>
    </source>
</evidence>
<dbReference type="Gene3D" id="3.40.50.620">
    <property type="entry name" value="HUPs"/>
    <property type="match status" value="2"/>
</dbReference>
<dbReference type="InterPro" id="IPR041723">
    <property type="entry name" value="CCT"/>
</dbReference>
<dbReference type="EC" id="2.7.7.14" evidence="10"/>
<comment type="pathway">
    <text evidence="1">Lipid metabolism.</text>
</comment>
<keyword evidence="4" id="KW-0808">Transferase</keyword>
<protein>
    <recommendedName>
        <fullName evidence="10">ethanolamine-phosphate cytidylyltransferase</fullName>
        <ecNumber evidence="10">2.7.7.14</ecNumber>
    </recommendedName>
    <alternativeName>
        <fullName evidence="11">CTP:phosphoethanolamine cytidylyltransferase</fullName>
    </alternativeName>
</protein>
<evidence type="ECO:0000256" key="12">
    <source>
        <dbReference type="SAM" id="MobiDB-lite"/>
    </source>
</evidence>
<organism evidence="14 15">
    <name type="scientific">Paragonimus westermani</name>
    <dbReference type="NCBI Taxonomy" id="34504"/>
    <lineage>
        <taxon>Eukaryota</taxon>
        <taxon>Metazoa</taxon>
        <taxon>Spiralia</taxon>
        <taxon>Lophotrochozoa</taxon>
        <taxon>Platyhelminthes</taxon>
        <taxon>Trematoda</taxon>
        <taxon>Digenea</taxon>
        <taxon>Plagiorchiida</taxon>
        <taxon>Troglotremata</taxon>
        <taxon>Troglotrematidae</taxon>
        <taxon>Paragonimus</taxon>
    </lineage>
</organism>
<evidence type="ECO:0000256" key="4">
    <source>
        <dbReference type="ARBA" id="ARBA00022679"/>
    </source>
</evidence>
<dbReference type="NCBIfam" id="TIGR00125">
    <property type="entry name" value="cyt_tran_rel"/>
    <property type="match status" value="2"/>
</dbReference>
<dbReference type="GO" id="GO:0006646">
    <property type="term" value="P:phosphatidylethanolamine biosynthetic process"/>
    <property type="evidence" value="ECO:0007669"/>
    <property type="project" value="InterPro"/>
</dbReference>
<dbReference type="InterPro" id="IPR014729">
    <property type="entry name" value="Rossmann-like_a/b/a_fold"/>
</dbReference>
<keyword evidence="15" id="KW-1185">Reference proteome</keyword>
<dbReference type="PANTHER" id="PTHR45780:SF2">
    <property type="entry name" value="ETHANOLAMINE-PHOSPHATE CYTIDYLYLTRANSFERASE"/>
    <property type="match status" value="1"/>
</dbReference>